<dbReference type="Proteomes" id="UP000814128">
    <property type="component" value="Unassembled WGS sequence"/>
</dbReference>
<proteinExistence type="predicted"/>
<reference evidence="1" key="2">
    <citation type="journal article" date="2022" name="New Phytol.">
        <title>Evolutionary transition to the ectomycorrhizal habit in the genomes of a hyperdiverse lineage of mushroom-forming fungi.</title>
        <authorList>
            <person name="Looney B."/>
            <person name="Miyauchi S."/>
            <person name="Morin E."/>
            <person name="Drula E."/>
            <person name="Courty P.E."/>
            <person name="Kohler A."/>
            <person name="Kuo A."/>
            <person name="LaButti K."/>
            <person name="Pangilinan J."/>
            <person name="Lipzen A."/>
            <person name="Riley R."/>
            <person name="Andreopoulos W."/>
            <person name="He G."/>
            <person name="Johnson J."/>
            <person name="Nolan M."/>
            <person name="Tritt A."/>
            <person name="Barry K.W."/>
            <person name="Grigoriev I.V."/>
            <person name="Nagy L.G."/>
            <person name="Hibbett D."/>
            <person name="Henrissat B."/>
            <person name="Matheny P.B."/>
            <person name="Labbe J."/>
            <person name="Martin F.M."/>
        </authorList>
    </citation>
    <scope>NUCLEOTIDE SEQUENCE</scope>
    <source>
        <strain evidence="1">EC-137</strain>
    </source>
</reference>
<protein>
    <submittedName>
        <fullName evidence="1">CHAT domain-containing protein</fullName>
    </submittedName>
</protein>
<comment type="caution">
    <text evidence="1">The sequence shown here is derived from an EMBL/GenBank/DDBJ whole genome shotgun (WGS) entry which is preliminary data.</text>
</comment>
<sequence length="714" mass="78725">LGELPDLEDAIAVRRRVVDLTPDSHPDMHACLHNLGISLSNRFTRLGKLSDLEDALVVMHRAVEFTPDGHHDMPVRLNDIGQLLHFRFEQTHDLMDLEETVTVSRRAVELTPHGHPLRSGWLSDLGLSLLKWCRHQPSQGHFNSAYWCFTDATCETANMPIVRLNAALLCSGLCIDFPQFDISQDMTLRAHKLVLDLIQPFIWLGQSISHRFDRLSEMQIGPAITAAASSAIGAGKLPLALEWLEEGRNVVWNQVSRLRDPLEGLQARDPALAHELRNISSSLQHAGNRSAQDGTFSRAALEDAARKHRELATGYDDLVARIRRVEGFENFLRPKSHAELALACQDGPIVVINVDPSRCDALVLCRPENTIHVPLSKFTFKDAENTRAVLIKSLRGRNARWCTGNRERGTTTGKRQRLCDDMCKVMKTIWLYVVQPVLTSIKNELVPPCPGRLPHITWCATGPLSALPLHAAGIYDEMGNNPRAPRASDLVVSSYTPSLSALLAAQTQRMDPANIKTPKILLVSQPQTPEQTPLPCTVVEAVRVRNHFPNSTHLDGTSATVDAVVNAMTQHDWVHFACHGTQDSRNPTGSAFLLHDGRLELSRMMSLSHARAELAVLSACQTAKGSDELPEEAVHLAAGMLAAGYKSVVATMWSIADADGPVLSDALYAALKRNLESGEGLNAAYALHEAVEKLRDTVGESDLVRWVPFVHFGV</sequence>
<name>A0ACB8Q5W2_9AGAM</name>
<feature type="non-terminal residue" evidence="1">
    <location>
        <position position="1"/>
    </location>
</feature>
<reference evidence="1" key="1">
    <citation type="submission" date="2021-02" db="EMBL/GenBank/DDBJ databases">
        <authorList>
            <consortium name="DOE Joint Genome Institute"/>
            <person name="Ahrendt S."/>
            <person name="Looney B.P."/>
            <person name="Miyauchi S."/>
            <person name="Morin E."/>
            <person name="Drula E."/>
            <person name="Courty P.E."/>
            <person name="Chicoki N."/>
            <person name="Fauchery L."/>
            <person name="Kohler A."/>
            <person name="Kuo A."/>
            <person name="Labutti K."/>
            <person name="Pangilinan J."/>
            <person name="Lipzen A."/>
            <person name="Riley R."/>
            <person name="Andreopoulos W."/>
            <person name="He G."/>
            <person name="Johnson J."/>
            <person name="Barry K.W."/>
            <person name="Grigoriev I.V."/>
            <person name="Nagy L."/>
            <person name="Hibbett D."/>
            <person name="Henrissat B."/>
            <person name="Matheny P.B."/>
            <person name="Labbe J."/>
            <person name="Martin F."/>
        </authorList>
    </citation>
    <scope>NUCLEOTIDE SEQUENCE</scope>
    <source>
        <strain evidence="1">EC-137</strain>
    </source>
</reference>
<dbReference type="EMBL" id="MU274054">
    <property type="protein sequence ID" value="KAI0027000.1"/>
    <property type="molecule type" value="Genomic_DNA"/>
</dbReference>
<keyword evidence="2" id="KW-1185">Reference proteome</keyword>
<evidence type="ECO:0000313" key="1">
    <source>
        <dbReference type="EMBL" id="KAI0027000.1"/>
    </source>
</evidence>
<organism evidence="1 2">
    <name type="scientific">Vararia minispora EC-137</name>
    <dbReference type="NCBI Taxonomy" id="1314806"/>
    <lineage>
        <taxon>Eukaryota</taxon>
        <taxon>Fungi</taxon>
        <taxon>Dikarya</taxon>
        <taxon>Basidiomycota</taxon>
        <taxon>Agaricomycotina</taxon>
        <taxon>Agaricomycetes</taxon>
        <taxon>Russulales</taxon>
        <taxon>Lachnocladiaceae</taxon>
        <taxon>Vararia</taxon>
    </lineage>
</organism>
<accession>A0ACB8Q5W2</accession>
<gene>
    <name evidence="1" type="ORF">K488DRAFT_63362</name>
</gene>
<evidence type="ECO:0000313" key="2">
    <source>
        <dbReference type="Proteomes" id="UP000814128"/>
    </source>
</evidence>